<accession>A0A2P5WCS5</accession>
<dbReference type="EMBL" id="KZ668135">
    <property type="protein sequence ID" value="PPR88876.1"/>
    <property type="molecule type" value="Genomic_DNA"/>
</dbReference>
<reference evidence="2 3" key="1">
    <citation type="submission" date="2015-01" db="EMBL/GenBank/DDBJ databases">
        <title>Genome of allotetraploid Gossypium barbadense reveals genomic plasticity and fiber elongation in cotton evolution.</title>
        <authorList>
            <person name="Chen X."/>
            <person name="Liu X."/>
            <person name="Zhao B."/>
            <person name="Zheng H."/>
            <person name="Hu Y."/>
            <person name="Lu G."/>
            <person name="Yang C."/>
            <person name="Chen J."/>
            <person name="Shan C."/>
            <person name="Zhang L."/>
            <person name="Zhou Y."/>
            <person name="Wang L."/>
            <person name="Guo W."/>
            <person name="Bai Y."/>
            <person name="Ruan J."/>
            <person name="Shangguan X."/>
            <person name="Mao Y."/>
            <person name="Jiang J."/>
            <person name="Zhu Y."/>
            <person name="Lei J."/>
            <person name="Kang H."/>
            <person name="Chen S."/>
            <person name="He X."/>
            <person name="Wang R."/>
            <person name="Wang Y."/>
            <person name="Chen J."/>
            <person name="Wang L."/>
            <person name="Yu S."/>
            <person name="Wang B."/>
            <person name="Wei J."/>
            <person name="Song S."/>
            <person name="Lu X."/>
            <person name="Gao Z."/>
            <person name="Gu W."/>
            <person name="Deng X."/>
            <person name="Ma D."/>
            <person name="Wang S."/>
            <person name="Liang W."/>
            <person name="Fang L."/>
            <person name="Cai C."/>
            <person name="Zhu X."/>
            <person name="Zhou B."/>
            <person name="Zhang Y."/>
            <person name="Chen Z."/>
            <person name="Xu S."/>
            <person name="Zhu R."/>
            <person name="Wang S."/>
            <person name="Zhang T."/>
            <person name="Zhao G."/>
        </authorList>
    </citation>
    <scope>NUCLEOTIDE SEQUENCE [LARGE SCALE GENOMIC DNA]</scope>
    <source>
        <strain evidence="3">cv. Xinhai21</strain>
        <tissue evidence="2">Leaf</tissue>
    </source>
</reference>
<organism evidence="2 3">
    <name type="scientific">Gossypium barbadense</name>
    <name type="common">Sea Island cotton</name>
    <name type="synonym">Hibiscus barbadensis</name>
    <dbReference type="NCBI Taxonomy" id="3634"/>
    <lineage>
        <taxon>Eukaryota</taxon>
        <taxon>Viridiplantae</taxon>
        <taxon>Streptophyta</taxon>
        <taxon>Embryophyta</taxon>
        <taxon>Tracheophyta</taxon>
        <taxon>Spermatophyta</taxon>
        <taxon>Magnoliopsida</taxon>
        <taxon>eudicotyledons</taxon>
        <taxon>Gunneridae</taxon>
        <taxon>Pentapetalae</taxon>
        <taxon>rosids</taxon>
        <taxon>malvids</taxon>
        <taxon>Malvales</taxon>
        <taxon>Malvaceae</taxon>
        <taxon>Malvoideae</taxon>
        <taxon>Gossypium</taxon>
    </lineage>
</organism>
<dbReference type="AlphaFoldDB" id="A0A2P5WCS5"/>
<feature type="compositionally biased region" description="Basic and acidic residues" evidence="1">
    <location>
        <begin position="109"/>
        <end position="118"/>
    </location>
</feature>
<feature type="region of interest" description="Disordered" evidence="1">
    <location>
        <begin position="1"/>
        <end position="53"/>
    </location>
</feature>
<name>A0A2P5WCS5_GOSBA</name>
<feature type="compositionally biased region" description="Basic and acidic residues" evidence="1">
    <location>
        <begin position="35"/>
        <end position="44"/>
    </location>
</feature>
<feature type="region of interest" description="Disordered" evidence="1">
    <location>
        <begin position="87"/>
        <end position="124"/>
    </location>
</feature>
<gene>
    <name evidence="2" type="ORF">GOBAR_AA31811</name>
</gene>
<sequence length="149" mass="16514">MASVEEADISPLGDPVEIRDRGSLHRQKGPKKRSREVTDGRNGKEVCASKGEGRGIRDGLRCNTIVKGEGKWGLVSWKTRRGEIVMGKRENGAPTKWFGKGRRGFGRGGDSKSEERGEKKRFRFGRGRAKTMAMAMEVDVGRVAVRVKN</sequence>
<evidence type="ECO:0000256" key="1">
    <source>
        <dbReference type="SAM" id="MobiDB-lite"/>
    </source>
</evidence>
<proteinExistence type="predicted"/>
<evidence type="ECO:0000313" key="2">
    <source>
        <dbReference type="EMBL" id="PPR88876.1"/>
    </source>
</evidence>
<feature type="compositionally biased region" description="Basic residues" evidence="1">
    <location>
        <begin position="24"/>
        <end position="34"/>
    </location>
</feature>
<dbReference type="Proteomes" id="UP000239757">
    <property type="component" value="Unassembled WGS sequence"/>
</dbReference>
<evidence type="ECO:0000313" key="3">
    <source>
        <dbReference type="Proteomes" id="UP000239757"/>
    </source>
</evidence>
<protein>
    <submittedName>
        <fullName evidence="2">Uncharacterized protein</fullName>
    </submittedName>
</protein>